<evidence type="ECO:0000256" key="1">
    <source>
        <dbReference type="ARBA" id="ARBA00010458"/>
    </source>
</evidence>
<dbReference type="PROSITE" id="PS51770">
    <property type="entry name" value="HOTDOG_ACOT"/>
    <property type="match status" value="1"/>
</dbReference>
<accession>A0ABR9T356</accession>
<comment type="similarity">
    <text evidence="1">Belongs to the acyl coenzyme A hydrolase family.</text>
</comment>
<dbReference type="Gene3D" id="3.10.129.10">
    <property type="entry name" value="Hotdog Thioesterase"/>
    <property type="match status" value="1"/>
</dbReference>
<dbReference type="SUPFAM" id="SSF54637">
    <property type="entry name" value="Thioesterase/thiol ester dehydrase-isomerase"/>
    <property type="match status" value="1"/>
</dbReference>
<keyword evidence="2 3" id="KW-0378">Hydrolase</keyword>
<evidence type="ECO:0000313" key="6">
    <source>
        <dbReference type="Proteomes" id="UP000618319"/>
    </source>
</evidence>
<sequence length="135" mass="15237">MTLEERIDRSETRVCTTVFPFLTNHHDTLFGGKAMAIMDEVSFMAATRFCRKTLVTVSSDRINFEKAIPSGSIIEAIGRVDSIGRTSLKVKVEIYLEKMYEEGRELAIQGMFTFVALDQNKQPIPVLDGLMLDNK</sequence>
<dbReference type="RefSeq" id="WP_196940301.1">
    <property type="nucleotide sequence ID" value="NZ_MU158690.1"/>
</dbReference>
<dbReference type="InterPro" id="IPR040170">
    <property type="entry name" value="Cytosol_ACT"/>
</dbReference>
<evidence type="ECO:0000256" key="3">
    <source>
        <dbReference type="PROSITE-ProRule" id="PRU01106"/>
    </source>
</evidence>
<evidence type="ECO:0000256" key="2">
    <source>
        <dbReference type="ARBA" id="ARBA00022801"/>
    </source>
</evidence>
<dbReference type="InterPro" id="IPR033120">
    <property type="entry name" value="HOTDOG_ACOT"/>
</dbReference>
<dbReference type="InterPro" id="IPR029069">
    <property type="entry name" value="HotDog_dom_sf"/>
</dbReference>
<gene>
    <name evidence="5" type="ORF">C4F40_03160</name>
</gene>
<dbReference type="PANTHER" id="PTHR11049">
    <property type="entry name" value="ACYL COENZYME A THIOESTER HYDROLASE"/>
    <property type="match status" value="1"/>
</dbReference>
<dbReference type="PANTHER" id="PTHR11049:SF24">
    <property type="entry name" value="CYTOSOLIC ACYL COENZYME A THIOESTER HYDROLASE"/>
    <property type="match status" value="1"/>
</dbReference>
<dbReference type="CDD" id="cd03442">
    <property type="entry name" value="BFIT_BACH"/>
    <property type="match status" value="1"/>
</dbReference>
<dbReference type="EMBL" id="PSKQ01000014">
    <property type="protein sequence ID" value="MBE8719725.1"/>
    <property type="molecule type" value="Genomic_DNA"/>
</dbReference>
<keyword evidence="6" id="KW-1185">Reference proteome</keyword>
<feature type="domain" description="HotDog ACOT-type" evidence="4">
    <location>
        <begin position="8"/>
        <end position="120"/>
    </location>
</feature>
<proteinExistence type="inferred from homology"/>
<evidence type="ECO:0000313" key="5">
    <source>
        <dbReference type="EMBL" id="MBE8719725.1"/>
    </source>
</evidence>
<dbReference type="Pfam" id="PF03061">
    <property type="entry name" value="4HBT"/>
    <property type="match status" value="1"/>
</dbReference>
<reference evidence="5 6" key="1">
    <citation type="submission" date="2018-02" db="EMBL/GenBank/DDBJ databases">
        <title>Sphingobacterium KA21.</title>
        <authorList>
            <person name="Vasarhelyi B.M."/>
            <person name="Deshmukh S."/>
            <person name="Balint B."/>
            <person name="Kukolya J."/>
        </authorList>
    </citation>
    <scope>NUCLEOTIDE SEQUENCE [LARGE SCALE GENOMIC DNA]</scope>
    <source>
        <strain evidence="5 6">Ka21</strain>
    </source>
</reference>
<comment type="caution">
    <text evidence="5">The sequence shown here is derived from an EMBL/GenBank/DDBJ whole genome shotgun (WGS) entry which is preliminary data.</text>
</comment>
<evidence type="ECO:0000259" key="4">
    <source>
        <dbReference type="PROSITE" id="PS51770"/>
    </source>
</evidence>
<dbReference type="InterPro" id="IPR006683">
    <property type="entry name" value="Thioestr_dom"/>
</dbReference>
<name>A0ABR9T356_9SPHI</name>
<dbReference type="Proteomes" id="UP000618319">
    <property type="component" value="Unassembled WGS sequence"/>
</dbReference>
<organism evidence="5 6">
    <name type="scientific">Sphingobacterium pedocola</name>
    <dbReference type="NCBI Taxonomy" id="2082722"/>
    <lineage>
        <taxon>Bacteria</taxon>
        <taxon>Pseudomonadati</taxon>
        <taxon>Bacteroidota</taxon>
        <taxon>Sphingobacteriia</taxon>
        <taxon>Sphingobacteriales</taxon>
        <taxon>Sphingobacteriaceae</taxon>
        <taxon>Sphingobacterium</taxon>
    </lineage>
</organism>
<protein>
    <submittedName>
        <fullName evidence="5">Acyl-CoA thioesterase</fullName>
    </submittedName>
</protein>